<reference evidence="1 2" key="1">
    <citation type="submission" date="2019-07" db="EMBL/GenBank/DDBJ databases">
        <title>Deinococcus detaillus sp. nov., isolated from humus soil in Antarctica.</title>
        <authorList>
            <person name="Zhang K."/>
        </authorList>
    </citation>
    <scope>NUCLEOTIDE SEQUENCE [LARGE SCALE GENOMIC DNA]</scope>
    <source>
        <strain evidence="1 2">H1</strain>
    </source>
</reference>
<keyword evidence="2" id="KW-1185">Reference proteome</keyword>
<name>A0A553UFS2_9DEIO</name>
<dbReference type="Proteomes" id="UP000316092">
    <property type="component" value="Unassembled WGS sequence"/>
</dbReference>
<accession>A0A553UFS2</accession>
<protein>
    <submittedName>
        <fullName evidence="1">Uncharacterized protein</fullName>
    </submittedName>
</protein>
<comment type="caution">
    <text evidence="1">The sequence shown here is derived from an EMBL/GenBank/DDBJ whole genome shotgun (WGS) entry which is preliminary data.</text>
</comment>
<dbReference type="RefSeq" id="WP_143722254.1">
    <property type="nucleotide sequence ID" value="NZ_VKDB01000051.1"/>
</dbReference>
<gene>
    <name evidence="1" type="ORF">FNU79_18405</name>
</gene>
<dbReference type="OrthoDB" id="71310at2"/>
<dbReference type="EMBL" id="VKDB01000051">
    <property type="protein sequence ID" value="TSA79064.1"/>
    <property type="molecule type" value="Genomic_DNA"/>
</dbReference>
<proteinExistence type="predicted"/>
<organism evidence="1 2">
    <name type="scientific">Deinococcus detaillensis</name>
    <dbReference type="NCBI Taxonomy" id="2592048"/>
    <lineage>
        <taxon>Bacteria</taxon>
        <taxon>Thermotogati</taxon>
        <taxon>Deinococcota</taxon>
        <taxon>Deinococci</taxon>
        <taxon>Deinococcales</taxon>
        <taxon>Deinococcaceae</taxon>
        <taxon>Deinococcus</taxon>
    </lineage>
</organism>
<sequence>MNTTQTFTNAAPAWINDLSPAQLTLVRVIQQNGLEGRPVALTGFAWYKGGEPLVSISQQSILSEAFDLAAQQLPCAYIQPADGTATGHENPS</sequence>
<evidence type="ECO:0000313" key="1">
    <source>
        <dbReference type="EMBL" id="TSA79064.1"/>
    </source>
</evidence>
<dbReference type="AlphaFoldDB" id="A0A553UFS2"/>
<evidence type="ECO:0000313" key="2">
    <source>
        <dbReference type="Proteomes" id="UP000316092"/>
    </source>
</evidence>